<comment type="caution">
    <text evidence="2">The sequence shown here is derived from an EMBL/GenBank/DDBJ whole genome shotgun (WGS) entry which is preliminary data.</text>
</comment>
<sequence>MYGFLLRIFRKDRRVGRKRPLYSPFFCLCLSAEPQAFLSVLLADIAVKNRNMGKNC</sequence>
<dbReference type="EMBL" id="VSSQ01103625">
    <property type="protein sequence ID" value="MPN44483.1"/>
    <property type="molecule type" value="Genomic_DNA"/>
</dbReference>
<gene>
    <name evidence="2" type="ORF">SDC9_192048</name>
</gene>
<protein>
    <submittedName>
        <fullName evidence="2">Uncharacterized protein</fullName>
    </submittedName>
</protein>
<accession>A0A645IAM7</accession>
<dbReference type="AlphaFoldDB" id="A0A645IAM7"/>
<keyword evidence="1" id="KW-1133">Transmembrane helix</keyword>
<name>A0A645IAM7_9ZZZZ</name>
<organism evidence="2">
    <name type="scientific">bioreactor metagenome</name>
    <dbReference type="NCBI Taxonomy" id="1076179"/>
    <lineage>
        <taxon>unclassified sequences</taxon>
        <taxon>metagenomes</taxon>
        <taxon>ecological metagenomes</taxon>
    </lineage>
</organism>
<keyword evidence="1" id="KW-0812">Transmembrane</keyword>
<feature type="transmembrane region" description="Helical" evidence="1">
    <location>
        <begin position="21"/>
        <end position="43"/>
    </location>
</feature>
<evidence type="ECO:0000256" key="1">
    <source>
        <dbReference type="SAM" id="Phobius"/>
    </source>
</evidence>
<evidence type="ECO:0000313" key="2">
    <source>
        <dbReference type="EMBL" id="MPN44483.1"/>
    </source>
</evidence>
<keyword evidence="1" id="KW-0472">Membrane</keyword>
<reference evidence="2" key="1">
    <citation type="submission" date="2019-08" db="EMBL/GenBank/DDBJ databases">
        <authorList>
            <person name="Kucharzyk K."/>
            <person name="Murdoch R.W."/>
            <person name="Higgins S."/>
            <person name="Loffler F."/>
        </authorList>
    </citation>
    <scope>NUCLEOTIDE SEQUENCE</scope>
</reference>
<proteinExistence type="predicted"/>